<dbReference type="Proteomes" id="UP000280696">
    <property type="component" value="Unassembled WGS sequence"/>
</dbReference>
<feature type="binding site" evidence="12">
    <location>
        <begin position="22"/>
        <end position="23"/>
    </location>
    <ligand>
        <name>phosphoenolpyruvate</name>
        <dbReference type="ChEBI" id="CHEBI:58702"/>
    </ligand>
</feature>
<feature type="binding site" evidence="12">
    <location>
        <position position="327"/>
    </location>
    <ligand>
        <name>UDP-N-acetyl-alpha-D-glucosamine</name>
        <dbReference type="ChEBI" id="CHEBI:57705"/>
    </ligand>
</feature>
<evidence type="ECO:0000256" key="2">
    <source>
        <dbReference type="ARBA" id="ARBA00004752"/>
    </source>
</evidence>
<dbReference type="NCBIfam" id="NF006873">
    <property type="entry name" value="PRK09369.1"/>
    <property type="match status" value="1"/>
</dbReference>
<evidence type="ECO:0000256" key="9">
    <source>
        <dbReference type="ARBA" id="ARBA00023316"/>
    </source>
</evidence>
<dbReference type="CDD" id="cd01555">
    <property type="entry name" value="UdpNAET"/>
    <property type="match status" value="1"/>
</dbReference>
<comment type="caution">
    <text evidence="14">The sequence shown here is derived from an EMBL/GenBank/DDBJ whole genome shotgun (WGS) entry which is preliminary data.</text>
</comment>
<evidence type="ECO:0000256" key="5">
    <source>
        <dbReference type="ARBA" id="ARBA00022679"/>
    </source>
</evidence>
<comment type="subcellular location">
    <subcellularLocation>
        <location evidence="1 12">Cytoplasm</location>
    </subcellularLocation>
</comment>
<feature type="modified residue" description="2-(S-cysteinyl)pyruvic acid O-phosphothioketal" evidence="12">
    <location>
        <position position="116"/>
    </location>
</feature>
<dbReference type="InterPro" id="IPR013792">
    <property type="entry name" value="RNA3'P_cycl/enolpyr_Trfase_a/b"/>
</dbReference>
<dbReference type="HAMAP" id="MF_00111">
    <property type="entry name" value="MurA"/>
    <property type="match status" value="1"/>
</dbReference>
<dbReference type="EMBL" id="RAYQ01000016">
    <property type="protein sequence ID" value="RKI90160.1"/>
    <property type="molecule type" value="Genomic_DNA"/>
</dbReference>
<keyword evidence="4 12" id="KW-0132">Cell division</keyword>
<comment type="function">
    <text evidence="12">Cell wall formation. Adds enolpyruvyl to UDP-N-acetylglucosamine.</text>
</comment>
<dbReference type="GO" id="GO:0071555">
    <property type="term" value="P:cell wall organization"/>
    <property type="evidence" value="ECO:0007669"/>
    <property type="project" value="UniProtKB-KW"/>
</dbReference>
<feature type="binding site" evidence="12">
    <location>
        <position position="305"/>
    </location>
    <ligand>
        <name>UDP-N-acetyl-alpha-D-glucosamine</name>
        <dbReference type="ChEBI" id="CHEBI:57705"/>
    </ligand>
</feature>
<evidence type="ECO:0000256" key="3">
    <source>
        <dbReference type="ARBA" id="ARBA00022490"/>
    </source>
</evidence>
<keyword evidence="12" id="KW-0670">Pyruvate</keyword>
<dbReference type="AlphaFoldDB" id="A0A3A9AES1"/>
<evidence type="ECO:0000256" key="4">
    <source>
        <dbReference type="ARBA" id="ARBA00022618"/>
    </source>
</evidence>
<comment type="pathway">
    <text evidence="2 12">Cell wall biogenesis; peptidoglycan biosynthesis.</text>
</comment>
<dbReference type="InterPro" id="IPR050068">
    <property type="entry name" value="MurA_subfamily"/>
</dbReference>
<evidence type="ECO:0000259" key="13">
    <source>
        <dbReference type="Pfam" id="PF00275"/>
    </source>
</evidence>
<evidence type="ECO:0000313" key="15">
    <source>
        <dbReference type="Proteomes" id="UP000280696"/>
    </source>
</evidence>
<evidence type="ECO:0000256" key="7">
    <source>
        <dbReference type="ARBA" id="ARBA00022984"/>
    </source>
</evidence>
<dbReference type="GO" id="GO:0019277">
    <property type="term" value="P:UDP-N-acetylgalactosamine biosynthetic process"/>
    <property type="evidence" value="ECO:0007669"/>
    <property type="project" value="InterPro"/>
</dbReference>
<dbReference type="PANTHER" id="PTHR43783">
    <property type="entry name" value="UDP-N-ACETYLGLUCOSAMINE 1-CARBOXYVINYLTRANSFERASE"/>
    <property type="match status" value="1"/>
</dbReference>
<sequence length="417" mass="45103">MDAIHILGGNALFGETKIQGSKNAVLPVMAAALLIEDVCMIENCPHISDVYHMQQLLESIGCKVVWSDGTLTIDARNILEDTMSGDHVTGMRSSITLLGAMLGRIGEVTMAYPGGCVIGERPIDMHLNALRRMGVAIYEKDGCFTARVKELYGAVIRFPVSSVGTTENVILAAVMAKGVTVIQNAAMEPEIVTLCEFLREAGAVIEGIGGSVLIIQGGHALHGIRFRVPADRIVAGTYLMSVLGAGGHIFLEDAPVAQMQSMLSMAEKIGAEIHVTREGLNIIANEFKKPVSYVKTEIYPGFPTDMQSPLMAVLSTCRGESVIEETIFEDRFRIVEQLRKMGACIELKGRRQALIRGVESLLGCEVTAEELRGGAALVIAGSMALGETIVKNCHFIERGYEDICRDYRNLGVNIYGK</sequence>
<organism evidence="14 15">
    <name type="scientific">Parablautia intestinalis</name>
    <dbReference type="NCBI Taxonomy" id="2320100"/>
    <lineage>
        <taxon>Bacteria</taxon>
        <taxon>Bacillati</taxon>
        <taxon>Bacillota</taxon>
        <taxon>Clostridia</taxon>
        <taxon>Lachnospirales</taxon>
        <taxon>Lachnospiraceae</taxon>
        <taxon>Parablautia</taxon>
    </lineage>
</organism>
<dbReference type="GO" id="GO:0005737">
    <property type="term" value="C:cytoplasm"/>
    <property type="evidence" value="ECO:0007669"/>
    <property type="project" value="UniProtKB-SubCell"/>
</dbReference>
<dbReference type="InterPro" id="IPR005750">
    <property type="entry name" value="UDP_GlcNAc_COvinyl_MurA"/>
</dbReference>
<dbReference type="InterPro" id="IPR036968">
    <property type="entry name" value="Enolpyruvate_Tfrase_sf"/>
</dbReference>
<evidence type="ECO:0000256" key="11">
    <source>
        <dbReference type="ARBA" id="ARBA00047527"/>
    </source>
</evidence>
<dbReference type="PANTHER" id="PTHR43783:SF1">
    <property type="entry name" value="UDP-N-ACETYLGLUCOSAMINE 1-CARBOXYVINYLTRANSFERASE"/>
    <property type="match status" value="1"/>
</dbReference>
<keyword evidence="8 12" id="KW-0131">Cell cycle</keyword>
<gene>
    <name evidence="12 14" type="primary">murA</name>
    <name evidence="14" type="ORF">D7V94_14960</name>
</gene>
<feature type="binding site" evidence="12">
    <location>
        <position position="92"/>
    </location>
    <ligand>
        <name>UDP-N-acetyl-alpha-D-glucosamine</name>
        <dbReference type="ChEBI" id="CHEBI:57705"/>
    </ligand>
</feature>
<keyword evidence="3 12" id="KW-0963">Cytoplasm</keyword>
<evidence type="ECO:0000256" key="8">
    <source>
        <dbReference type="ARBA" id="ARBA00023306"/>
    </source>
</evidence>
<evidence type="ECO:0000256" key="1">
    <source>
        <dbReference type="ARBA" id="ARBA00004496"/>
    </source>
</evidence>
<comment type="similarity">
    <text evidence="10 12">Belongs to the EPSP synthase family. MurA subfamily.</text>
</comment>
<dbReference type="GO" id="GO:0008760">
    <property type="term" value="F:UDP-N-acetylglucosamine 1-carboxyvinyltransferase activity"/>
    <property type="evidence" value="ECO:0007669"/>
    <property type="project" value="UniProtKB-UniRule"/>
</dbReference>
<dbReference type="InterPro" id="IPR001986">
    <property type="entry name" value="Enolpyruvate_Tfrase_dom"/>
</dbReference>
<evidence type="ECO:0000256" key="12">
    <source>
        <dbReference type="HAMAP-Rule" id="MF_00111"/>
    </source>
</evidence>
<evidence type="ECO:0000313" key="14">
    <source>
        <dbReference type="EMBL" id="RKI90160.1"/>
    </source>
</evidence>
<dbReference type="GO" id="GO:0009252">
    <property type="term" value="P:peptidoglycan biosynthetic process"/>
    <property type="evidence" value="ECO:0007669"/>
    <property type="project" value="UniProtKB-UniRule"/>
</dbReference>
<keyword evidence="9 12" id="KW-0961">Cell wall biogenesis/degradation</keyword>
<comment type="caution">
    <text evidence="12">Lacks conserved residue(s) required for the propagation of feature annotation.</text>
</comment>
<dbReference type="SUPFAM" id="SSF55205">
    <property type="entry name" value="EPT/RTPC-like"/>
    <property type="match status" value="1"/>
</dbReference>
<feature type="active site" description="Proton donor" evidence="12">
    <location>
        <position position="116"/>
    </location>
</feature>
<comment type="catalytic activity">
    <reaction evidence="11 12">
        <text>phosphoenolpyruvate + UDP-N-acetyl-alpha-D-glucosamine = UDP-N-acetyl-3-O-(1-carboxyvinyl)-alpha-D-glucosamine + phosphate</text>
        <dbReference type="Rhea" id="RHEA:18681"/>
        <dbReference type="ChEBI" id="CHEBI:43474"/>
        <dbReference type="ChEBI" id="CHEBI:57705"/>
        <dbReference type="ChEBI" id="CHEBI:58702"/>
        <dbReference type="ChEBI" id="CHEBI:68483"/>
        <dbReference type="EC" id="2.5.1.7"/>
    </reaction>
</comment>
<keyword evidence="7 12" id="KW-0573">Peptidoglycan synthesis</keyword>
<evidence type="ECO:0000256" key="6">
    <source>
        <dbReference type="ARBA" id="ARBA00022960"/>
    </source>
</evidence>
<protein>
    <recommendedName>
        <fullName evidence="12">UDP-N-acetylglucosamine 1-carboxyvinyltransferase</fullName>
        <ecNumber evidence="12">2.5.1.7</ecNumber>
    </recommendedName>
    <alternativeName>
        <fullName evidence="12">Enoylpyruvate transferase</fullName>
    </alternativeName>
    <alternativeName>
        <fullName evidence="12">UDP-N-acetylglucosamine enolpyruvyl transferase</fullName>
        <shortName evidence="12">EPT</shortName>
    </alternativeName>
</protein>
<dbReference type="UniPathway" id="UPA00219"/>
<accession>A0A3A9AES1</accession>
<dbReference type="GO" id="GO:0008360">
    <property type="term" value="P:regulation of cell shape"/>
    <property type="evidence" value="ECO:0007669"/>
    <property type="project" value="UniProtKB-KW"/>
</dbReference>
<feature type="domain" description="Enolpyruvate transferase" evidence="13">
    <location>
        <begin position="9"/>
        <end position="404"/>
    </location>
</feature>
<keyword evidence="15" id="KW-1185">Reference proteome</keyword>
<dbReference type="GO" id="GO:0051301">
    <property type="term" value="P:cell division"/>
    <property type="evidence" value="ECO:0007669"/>
    <property type="project" value="UniProtKB-KW"/>
</dbReference>
<keyword evidence="5 12" id="KW-0808">Transferase</keyword>
<proteinExistence type="inferred from homology"/>
<name>A0A3A9AES1_9FIRM</name>
<evidence type="ECO:0000256" key="10">
    <source>
        <dbReference type="ARBA" id="ARBA00038367"/>
    </source>
</evidence>
<keyword evidence="6 12" id="KW-0133">Cell shape</keyword>
<dbReference type="OrthoDB" id="9803760at2"/>
<dbReference type="NCBIfam" id="TIGR01072">
    <property type="entry name" value="murA"/>
    <property type="match status" value="1"/>
</dbReference>
<dbReference type="Pfam" id="PF00275">
    <property type="entry name" value="EPSP_synthase"/>
    <property type="match status" value="1"/>
</dbReference>
<dbReference type="Gene3D" id="3.65.10.10">
    <property type="entry name" value="Enolpyruvate transferase domain"/>
    <property type="match status" value="2"/>
</dbReference>
<dbReference type="EC" id="2.5.1.7" evidence="12"/>
<reference evidence="14 15" key="1">
    <citation type="submission" date="2018-09" db="EMBL/GenBank/DDBJ databases">
        <title>Murine metabolic-syndrome-specific gut microbial biobank.</title>
        <authorList>
            <person name="Liu C."/>
        </authorList>
    </citation>
    <scope>NUCLEOTIDE SEQUENCE [LARGE SCALE GENOMIC DNA]</scope>
    <source>
        <strain evidence="14 15">0.1xD8-82</strain>
    </source>
</reference>
<dbReference type="RefSeq" id="WP_120471138.1">
    <property type="nucleotide sequence ID" value="NZ_RAYQ01000016.1"/>
</dbReference>